<reference evidence="2" key="2">
    <citation type="submission" date="2025-08" db="UniProtKB">
        <authorList>
            <consortium name="RefSeq"/>
        </authorList>
    </citation>
    <scope>IDENTIFICATION</scope>
    <source>
        <tissue evidence="2">Leaf</tissue>
    </source>
</reference>
<keyword evidence="1" id="KW-1185">Reference proteome</keyword>
<dbReference type="RefSeq" id="XP_075074552.1">
    <property type="nucleotide sequence ID" value="XM_075218451.1"/>
</dbReference>
<dbReference type="Proteomes" id="UP000790787">
    <property type="component" value="Chromosome 7"/>
</dbReference>
<evidence type="ECO:0000313" key="2">
    <source>
        <dbReference type="RefSeq" id="XP_075074552.1"/>
    </source>
</evidence>
<accession>A0AC58RP98</accession>
<name>A0AC58RP98_TOBAC</name>
<evidence type="ECO:0000313" key="1">
    <source>
        <dbReference type="Proteomes" id="UP000790787"/>
    </source>
</evidence>
<organism evidence="1 2">
    <name type="scientific">Nicotiana tabacum</name>
    <name type="common">Common tobacco</name>
    <dbReference type="NCBI Taxonomy" id="4097"/>
    <lineage>
        <taxon>Eukaryota</taxon>
        <taxon>Viridiplantae</taxon>
        <taxon>Streptophyta</taxon>
        <taxon>Embryophyta</taxon>
        <taxon>Tracheophyta</taxon>
        <taxon>Spermatophyta</taxon>
        <taxon>Magnoliopsida</taxon>
        <taxon>eudicotyledons</taxon>
        <taxon>Gunneridae</taxon>
        <taxon>Pentapetalae</taxon>
        <taxon>asterids</taxon>
        <taxon>lamiids</taxon>
        <taxon>Solanales</taxon>
        <taxon>Solanaceae</taxon>
        <taxon>Nicotianoideae</taxon>
        <taxon>Nicotianeae</taxon>
        <taxon>Nicotiana</taxon>
    </lineage>
</organism>
<reference evidence="1" key="1">
    <citation type="journal article" date="2014" name="Nat. Commun.">
        <title>The tobacco genome sequence and its comparison with those of tomato and potato.</title>
        <authorList>
            <person name="Sierro N."/>
            <person name="Battey J.N."/>
            <person name="Ouadi S."/>
            <person name="Bakaher N."/>
            <person name="Bovet L."/>
            <person name="Willig A."/>
            <person name="Goepfert S."/>
            <person name="Peitsch M.C."/>
            <person name="Ivanov N.V."/>
        </authorList>
    </citation>
    <scope>NUCLEOTIDE SEQUENCE [LARGE SCALE GENOMIC DNA]</scope>
</reference>
<gene>
    <name evidence="2" type="primary">LOC142162136</name>
</gene>
<sequence>MKDLWDEMDLMVPGAGCDCEETRPFLDQFKNLRLLQFLVGLNESYNHVRSQILLKTPVLTVNQAYALSVQEESQRHLKENFYKIIGYPSDFKSKKKPQNTRVKGYANISVGEGGSSDTISQMQGHFFTEDQYKQLHILIQGLYSGKVLGFGKEYNGHHSTVAMQHIPLLKNKIDAKTQHSCESKCEVFVVLKDFFTMVQNQFGLIVKRLRSDNGTEFFSSKWKSPYEVLYKNPASIEHLKVFGCLCFGSTLPRGDKFAPRARRAVFIGFSETQKSYRLYDLENRTFLVSRDVLFREQLTPIEISSNPNTSQSHSPDIHVQAEDISPNITHTEPQGHLHEELGADSIDQLPPLNQEEADIIMNSDPLAADTVEEAEGISPEEDAVDVRKTGRISRPPIWLKDYVTPGKFTSNYDHSLFSKRQGSDLVIILVYVDDLLITGSSPKLVDDAKKTLQSQFRAKDFGELRYFLGIEVLRSQKGILLNKKKYALELISSVGLSGSKPVSTPLEMNQKLTIVEYDVHVGKLGDPDLKDITAYQKLIGKLLNMTITRPDISFAVQTLS</sequence>
<proteinExistence type="predicted"/>
<protein>
    <submittedName>
        <fullName evidence="2">Uncharacterized protein LOC142162136</fullName>
    </submittedName>
</protein>